<dbReference type="OrthoDB" id="5881184at2"/>
<reference evidence="1 2" key="1">
    <citation type="submission" date="2017-05" db="EMBL/GenBank/DDBJ databases">
        <title>Vagococcus spp. assemblies.</title>
        <authorList>
            <person name="Gulvik C.A."/>
        </authorList>
    </citation>
    <scope>NUCLEOTIDE SEQUENCE [LARGE SCALE GENOMIC DNA]</scope>
    <source>
        <strain evidence="1 2">NCFB 2777</strain>
    </source>
</reference>
<gene>
    <name evidence="1" type="ORF">CBF35_02775</name>
</gene>
<dbReference type="EMBL" id="NGJU01000003">
    <property type="protein sequence ID" value="RST97192.1"/>
    <property type="molecule type" value="Genomic_DNA"/>
</dbReference>
<dbReference type="GeneID" id="98567277"/>
<dbReference type="Gene3D" id="1.10.287.1890">
    <property type="match status" value="1"/>
</dbReference>
<name>A0A429ZU66_9ENTE</name>
<keyword evidence="1" id="KW-0489">Methyltransferase</keyword>
<sequence>MNEEKLSARLAKVAEYVVEGDRIADIGSDHAYLPAWLWLNKNITSAIAGEVVQGPFEAAQGLVSALGLSAHISVRLGNGLEVINKKDDVSAITIAGMGGSLISQILQRGFEQDILTGRERLILQPNIGEKTLRKWLVAHAYHIIAEDILTEDGKFYEIIVAEKATEAPEYSQRELTFGPFLLLARGTDFVAKWQSELVHRGYVLQQLEKAKSLQQAKIAEVTQEIAEIKEVIG</sequence>
<accession>A0A429ZU66</accession>
<dbReference type="SUPFAM" id="SSF53335">
    <property type="entry name" value="S-adenosyl-L-methionine-dependent methyltransferases"/>
    <property type="match status" value="1"/>
</dbReference>
<comment type="caution">
    <text evidence="1">The sequence shown here is derived from an EMBL/GenBank/DDBJ whole genome shotgun (WGS) entry which is preliminary data.</text>
</comment>
<dbReference type="PIRSF" id="PIRSF018637">
    <property type="entry name" value="TrmK"/>
    <property type="match status" value="1"/>
</dbReference>
<dbReference type="PANTHER" id="PTHR38451">
    <property type="entry name" value="TRNA (ADENINE(22)-N(1))-METHYLTRANSFERASE"/>
    <property type="match status" value="1"/>
</dbReference>
<protein>
    <submittedName>
        <fullName evidence="1">SAM-dependent methyltransferase</fullName>
    </submittedName>
</protein>
<proteinExistence type="predicted"/>
<dbReference type="PANTHER" id="PTHR38451:SF1">
    <property type="entry name" value="TRNA (ADENINE(22)-N(1))-METHYLTRANSFERASE"/>
    <property type="match status" value="1"/>
</dbReference>
<dbReference type="Gene3D" id="3.40.50.150">
    <property type="entry name" value="Vaccinia Virus protein VP39"/>
    <property type="match status" value="1"/>
</dbReference>
<dbReference type="GO" id="GO:0160105">
    <property type="term" value="F:tRNA (adenine(22)-N1)-methyltransferase activity"/>
    <property type="evidence" value="ECO:0007669"/>
    <property type="project" value="InterPro"/>
</dbReference>
<keyword evidence="1" id="KW-0808">Transferase</keyword>
<evidence type="ECO:0000313" key="2">
    <source>
        <dbReference type="Proteomes" id="UP000287239"/>
    </source>
</evidence>
<evidence type="ECO:0000313" key="1">
    <source>
        <dbReference type="EMBL" id="RST97192.1"/>
    </source>
</evidence>
<dbReference type="AlphaFoldDB" id="A0A429ZU66"/>
<dbReference type="GO" id="GO:0032259">
    <property type="term" value="P:methylation"/>
    <property type="evidence" value="ECO:0007669"/>
    <property type="project" value="UniProtKB-KW"/>
</dbReference>
<keyword evidence="2" id="KW-1185">Reference proteome</keyword>
<dbReference type="Pfam" id="PF04816">
    <property type="entry name" value="TrmK"/>
    <property type="match status" value="1"/>
</dbReference>
<dbReference type="RefSeq" id="WP_126778373.1">
    <property type="nucleotide sequence ID" value="NZ_NGJU01000003.1"/>
</dbReference>
<dbReference type="Proteomes" id="UP000287239">
    <property type="component" value="Unassembled WGS sequence"/>
</dbReference>
<organism evidence="1 2">
    <name type="scientific">Vagococcus salmoninarum</name>
    <dbReference type="NCBI Taxonomy" id="2739"/>
    <lineage>
        <taxon>Bacteria</taxon>
        <taxon>Bacillati</taxon>
        <taxon>Bacillota</taxon>
        <taxon>Bacilli</taxon>
        <taxon>Lactobacillales</taxon>
        <taxon>Enterococcaceae</taxon>
        <taxon>Vagococcus</taxon>
    </lineage>
</organism>
<dbReference type="InterPro" id="IPR006901">
    <property type="entry name" value="TrmK"/>
</dbReference>
<dbReference type="InterPro" id="IPR029063">
    <property type="entry name" value="SAM-dependent_MTases_sf"/>
</dbReference>